<name>A0A834IIR9_RHYFE</name>
<accession>A0A834IIR9</accession>
<proteinExistence type="predicted"/>
<feature type="region of interest" description="Disordered" evidence="1">
    <location>
        <begin position="69"/>
        <end position="109"/>
    </location>
</feature>
<reference evidence="2" key="1">
    <citation type="submission" date="2020-08" db="EMBL/GenBank/DDBJ databases">
        <title>Genome sequencing and assembly of the red palm weevil Rhynchophorus ferrugineus.</title>
        <authorList>
            <person name="Dias G.B."/>
            <person name="Bergman C.M."/>
            <person name="Manee M."/>
        </authorList>
    </citation>
    <scope>NUCLEOTIDE SEQUENCE</scope>
    <source>
        <strain evidence="2">AA-2017</strain>
        <tissue evidence="2">Whole larva</tissue>
    </source>
</reference>
<dbReference type="AlphaFoldDB" id="A0A834IIR9"/>
<evidence type="ECO:0000256" key="1">
    <source>
        <dbReference type="SAM" id="MobiDB-lite"/>
    </source>
</evidence>
<keyword evidence="3" id="KW-1185">Reference proteome</keyword>
<evidence type="ECO:0000313" key="2">
    <source>
        <dbReference type="EMBL" id="KAF7279228.1"/>
    </source>
</evidence>
<feature type="compositionally biased region" description="Basic and acidic residues" evidence="1">
    <location>
        <begin position="70"/>
        <end position="82"/>
    </location>
</feature>
<sequence length="109" mass="12395">MYITFTVAYKLINDSVRKIAHFQHISVPLSILLPPIRFQIANVNSLKIPDLSNQRSGYLKSMCLQAPTDNRAEVENRTDPQKKTTQNVPESEPFCNIRKPLDGNRRSGV</sequence>
<protein>
    <submittedName>
        <fullName evidence="2">Uncharacterized protein</fullName>
    </submittedName>
</protein>
<feature type="compositionally biased region" description="Basic and acidic residues" evidence="1">
    <location>
        <begin position="99"/>
        <end position="109"/>
    </location>
</feature>
<gene>
    <name evidence="2" type="ORF">GWI33_007495</name>
</gene>
<evidence type="ECO:0000313" key="3">
    <source>
        <dbReference type="Proteomes" id="UP000625711"/>
    </source>
</evidence>
<organism evidence="2 3">
    <name type="scientific">Rhynchophorus ferrugineus</name>
    <name type="common">Red palm weevil</name>
    <name type="synonym">Curculio ferrugineus</name>
    <dbReference type="NCBI Taxonomy" id="354439"/>
    <lineage>
        <taxon>Eukaryota</taxon>
        <taxon>Metazoa</taxon>
        <taxon>Ecdysozoa</taxon>
        <taxon>Arthropoda</taxon>
        <taxon>Hexapoda</taxon>
        <taxon>Insecta</taxon>
        <taxon>Pterygota</taxon>
        <taxon>Neoptera</taxon>
        <taxon>Endopterygota</taxon>
        <taxon>Coleoptera</taxon>
        <taxon>Polyphaga</taxon>
        <taxon>Cucujiformia</taxon>
        <taxon>Curculionidae</taxon>
        <taxon>Dryophthorinae</taxon>
        <taxon>Rhynchophorus</taxon>
    </lineage>
</organism>
<dbReference type="EMBL" id="JAACXV010000372">
    <property type="protein sequence ID" value="KAF7279228.1"/>
    <property type="molecule type" value="Genomic_DNA"/>
</dbReference>
<comment type="caution">
    <text evidence="2">The sequence shown here is derived from an EMBL/GenBank/DDBJ whole genome shotgun (WGS) entry which is preliminary data.</text>
</comment>
<dbReference type="Proteomes" id="UP000625711">
    <property type="component" value="Unassembled WGS sequence"/>
</dbReference>